<sequence>MLIVLALYIYFVFLYANQGTTSPLLSTDIFGSNIVYNSKHQGELGSSGQVHLLSTSVAHVPERLDQKVCHYFVMTGSCKYGTTCKFNHPQEKISPLAISGALGPLGLPLRPGQTICAFYSLYGICNFGPNCKFDHPFTPFTGYSYDYSMSLPPPFIPDPSLYPYQRNSGMAPSSETSPSKPLRLPDRIRKPEAASNKHQNPDTKSPEVLPEQAASPTDTSPISLEPLHEQSD</sequence>
<dbReference type="Proteomes" id="UP000655225">
    <property type="component" value="Unassembled WGS sequence"/>
</dbReference>
<keyword evidence="4" id="KW-0238">DNA-binding</keyword>
<dbReference type="GO" id="GO:0003677">
    <property type="term" value="F:DNA binding"/>
    <property type="evidence" value="ECO:0007669"/>
    <property type="project" value="UniProtKB-KW"/>
</dbReference>
<feature type="domain" description="C3H1-type" evidence="8">
    <location>
        <begin position="110"/>
        <end position="138"/>
    </location>
</feature>
<evidence type="ECO:0000256" key="4">
    <source>
        <dbReference type="ARBA" id="ARBA00023125"/>
    </source>
</evidence>
<dbReference type="Pfam" id="PF00642">
    <property type="entry name" value="zf-CCCH"/>
    <property type="match status" value="2"/>
</dbReference>
<feature type="chain" id="PRO_5032632146" description="C3H1-type domain-containing protein" evidence="7">
    <location>
        <begin position="17"/>
        <end position="232"/>
    </location>
</feature>
<feature type="domain" description="C3H1-type" evidence="8">
    <location>
        <begin position="63"/>
        <end position="91"/>
    </location>
</feature>
<feature type="zinc finger region" description="C3H1-type" evidence="5">
    <location>
        <begin position="110"/>
        <end position="138"/>
    </location>
</feature>
<dbReference type="GO" id="GO:0008270">
    <property type="term" value="F:zinc ion binding"/>
    <property type="evidence" value="ECO:0007669"/>
    <property type="project" value="UniProtKB-KW"/>
</dbReference>
<feature type="compositionally biased region" description="Basic and acidic residues" evidence="6">
    <location>
        <begin position="183"/>
        <end position="192"/>
    </location>
</feature>
<evidence type="ECO:0000256" key="3">
    <source>
        <dbReference type="ARBA" id="ARBA00022833"/>
    </source>
</evidence>
<dbReference type="InterPro" id="IPR050974">
    <property type="entry name" value="Plant_ZF_CCCH"/>
</dbReference>
<dbReference type="Gene3D" id="4.10.1000.10">
    <property type="entry name" value="Zinc finger, CCCH-type"/>
    <property type="match status" value="1"/>
</dbReference>
<organism evidence="9 10">
    <name type="scientific">Tetracentron sinense</name>
    <name type="common">Spur-leaf</name>
    <dbReference type="NCBI Taxonomy" id="13715"/>
    <lineage>
        <taxon>Eukaryota</taxon>
        <taxon>Viridiplantae</taxon>
        <taxon>Streptophyta</taxon>
        <taxon>Embryophyta</taxon>
        <taxon>Tracheophyta</taxon>
        <taxon>Spermatophyta</taxon>
        <taxon>Magnoliopsida</taxon>
        <taxon>Trochodendrales</taxon>
        <taxon>Trochodendraceae</taxon>
        <taxon>Tetracentron</taxon>
    </lineage>
</organism>
<evidence type="ECO:0000256" key="2">
    <source>
        <dbReference type="ARBA" id="ARBA00022771"/>
    </source>
</evidence>
<dbReference type="PANTHER" id="PTHR12506">
    <property type="entry name" value="PROTEIN PHOSPHATASE RELATED"/>
    <property type="match status" value="1"/>
</dbReference>
<dbReference type="PROSITE" id="PS50103">
    <property type="entry name" value="ZF_C3H1"/>
    <property type="match status" value="2"/>
</dbReference>
<evidence type="ECO:0000313" key="9">
    <source>
        <dbReference type="EMBL" id="KAF8369809.1"/>
    </source>
</evidence>
<evidence type="ECO:0000256" key="7">
    <source>
        <dbReference type="SAM" id="SignalP"/>
    </source>
</evidence>
<dbReference type="OMA" id="QTICAFY"/>
<keyword evidence="2 5" id="KW-0863">Zinc-finger</keyword>
<dbReference type="SMART" id="SM00356">
    <property type="entry name" value="ZnF_C3H1"/>
    <property type="match status" value="2"/>
</dbReference>
<dbReference type="AlphaFoldDB" id="A0A835CXW1"/>
<accession>A0A835CXW1</accession>
<feature type="compositionally biased region" description="Polar residues" evidence="6">
    <location>
        <begin position="165"/>
        <end position="179"/>
    </location>
</feature>
<keyword evidence="10" id="KW-1185">Reference proteome</keyword>
<dbReference type="GO" id="GO:0003729">
    <property type="term" value="F:mRNA binding"/>
    <property type="evidence" value="ECO:0007669"/>
    <property type="project" value="UniProtKB-ARBA"/>
</dbReference>
<dbReference type="EMBL" id="JABCRI010000496">
    <property type="protein sequence ID" value="KAF8369809.1"/>
    <property type="molecule type" value="Genomic_DNA"/>
</dbReference>
<protein>
    <recommendedName>
        <fullName evidence="8">C3H1-type domain-containing protein</fullName>
    </recommendedName>
</protein>
<feature type="region of interest" description="Disordered" evidence="6">
    <location>
        <begin position="162"/>
        <end position="232"/>
    </location>
</feature>
<evidence type="ECO:0000313" key="10">
    <source>
        <dbReference type="Proteomes" id="UP000655225"/>
    </source>
</evidence>
<feature type="signal peptide" evidence="7">
    <location>
        <begin position="1"/>
        <end position="16"/>
    </location>
</feature>
<evidence type="ECO:0000256" key="1">
    <source>
        <dbReference type="ARBA" id="ARBA00022723"/>
    </source>
</evidence>
<dbReference type="OrthoDB" id="6053at2759"/>
<dbReference type="PANTHER" id="PTHR12506:SF50">
    <property type="entry name" value="ZINC FINGER CCCH DOMAIN-CONTAINING PROTEIN 26"/>
    <property type="match status" value="1"/>
</dbReference>
<name>A0A835CXW1_TETSI</name>
<evidence type="ECO:0000256" key="6">
    <source>
        <dbReference type="SAM" id="MobiDB-lite"/>
    </source>
</evidence>
<reference evidence="9 10" key="1">
    <citation type="submission" date="2020-04" db="EMBL/GenBank/DDBJ databases">
        <title>Plant Genome Project.</title>
        <authorList>
            <person name="Zhang R.-G."/>
        </authorList>
    </citation>
    <scope>NUCLEOTIDE SEQUENCE [LARGE SCALE GENOMIC DNA]</scope>
    <source>
        <strain evidence="9">YNK0</strain>
        <tissue evidence="9">Leaf</tissue>
    </source>
</reference>
<dbReference type="InterPro" id="IPR000571">
    <property type="entry name" value="Znf_CCCH"/>
</dbReference>
<dbReference type="InterPro" id="IPR036855">
    <property type="entry name" value="Znf_CCCH_sf"/>
</dbReference>
<keyword evidence="1 5" id="KW-0479">Metal-binding</keyword>
<gene>
    <name evidence="9" type="ORF">HHK36_032170</name>
</gene>
<feature type="zinc finger region" description="C3H1-type" evidence="5">
    <location>
        <begin position="63"/>
        <end position="91"/>
    </location>
</feature>
<dbReference type="SUPFAM" id="SSF90229">
    <property type="entry name" value="CCCH zinc finger"/>
    <property type="match status" value="2"/>
</dbReference>
<keyword evidence="7" id="KW-0732">Signal</keyword>
<comment type="caution">
    <text evidence="9">The sequence shown here is derived from an EMBL/GenBank/DDBJ whole genome shotgun (WGS) entry which is preliminary data.</text>
</comment>
<keyword evidence="3 5" id="KW-0862">Zinc</keyword>
<evidence type="ECO:0000256" key="5">
    <source>
        <dbReference type="PROSITE-ProRule" id="PRU00723"/>
    </source>
</evidence>
<proteinExistence type="predicted"/>
<evidence type="ECO:0000259" key="8">
    <source>
        <dbReference type="PROSITE" id="PS50103"/>
    </source>
</evidence>